<dbReference type="PANTHER" id="PTHR33618">
    <property type="entry name" value="39S RIBOSOMAL PROTEIN L53, MITOCHONDRIAL"/>
    <property type="match status" value="1"/>
</dbReference>
<keyword evidence="4" id="KW-0689">Ribosomal protein</keyword>
<evidence type="ECO:0000256" key="4">
    <source>
        <dbReference type="ARBA" id="ARBA00022980"/>
    </source>
</evidence>
<accession>A0A9D4ZJY3</accession>
<protein>
    <recommendedName>
        <fullName evidence="7">Large ribosomal subunit protein mL53</fullName>
    </recommendedName>
    <alternativeName>
        <fullName evidence="8">39S ribosomal protein L53, mitochondrial</fullName>
    </alternativeName>
</protein>
<evidence type="ECO:0000313" key="9">
    <source>
        <dbReference type="EMBL" id="KAI5078368.1"/>
    </source>
</evidence>
<keyword evidence="6" id="KW-0687">Ribonucleoprotein</keyword>
<keyword evidence="3" id="KW-0809">Transit peptide</keyword>
<dbReference type="EMBL" id="JABFUD020000006">
    <property type="protein sequence ID" value="KAI5078368.1"/>
    <property type="molecule type" value="Genomic_DNA"/>
</dbReference>
<dbReference type="PANTHER" id="PTHR33618:SF1">
    <property type="entry name" value="LARGE RIBOSOMAL SUBUNIT PROTEIN ML53"/>
    <property type="match status" value="1"/>
</dbReference>
<dbReference type="Proteomes" id="UP000886520">
    <property type="component" value="Chromosome 6"/>
</dbReference>
<evidence type="ECO:0000256" key="5">
    <source>
        <dbReference type="ARBA" id="ARBA00023128"/>
    </source>
</evidence>
<dbReference type="InterPro" id="IPR052473">
    <property type="entry name" value="mtLSU_mL53"/>
</dbReference>
<organism evidence="9 10">
    <name type="scientific">Adiantum capillus-veneris</name>
    <name type="common">Maidenhair fern</name>
    <dbReference type="NCBI Taxonomy" id="13818"/>
    <lineage>
        <taxon>Eukaryota</taxon>
        <taxon>Viridiplantae</taxon>
        <taxon>Streptophyta</taxon>
        <taxon>Embryophyta</taxon>
        <taxon>Tracheophyta</taxon>
        <taxon>Polypodiopsida</taxon>
        <taxon>Polypodiidae</taxon>
        <taxon>Polypodiales</taxon>
        <taxon>Pteridineae</taxon>
        <taxon>Pteridaceae</taxon>
        <taxon>Vittarioideae</taxon>
        <taxon>Adiantum</taxon>
    </lineage>
</organism>
<sequence>MLKQLTKVKIEFNAFDARSASAVEFLAQCNSKKAKSSNPKCQILVKRRTDETPPLVSVTYTNGKEESLDGSVLSAQEIRKSILKKSQAIETEEMFKEAGIPWPVIIPLEEVELAKNTPFRYLSCIITVAYIVDLRNFNITTLGGNILDFIFLLELSIHEWPQQL</sequence>
<dbReference type="Gene3D" id="3.40.30.10">
    <property type="entry name" value="Glutaredoxin"/>
    <property type="match status" value="1"/>
</dbReference>
<keyword evidence="10" id="KW-1185">Reference proteome</keyword>
<evidence type="ECO:0000256" key="3">
    <source>
        <dbReference type="ARBA" id="ARBA00022946"/>
    </source>
</evidence>
<comment type="similarity">
    <text evidence="2">Belongs to the mitochondrion-specific ribosomal protein mL53 family.</text>
</comment>
<evidence type="ECO:0000256" key="8">
    <source>
        <dbReference type="ARBA" id="ARBA00042721"/>
    </source>
</evidence>
<evidence type="ECO:0000313" key="10">
    <source>
        <dbReference type="Proteomes" id="UP000886520"/>
    </source>
</evidence>
<comment type="caution">
    <text evidence="9">The sequence shown here is derived from an EMBL/GenBank/DDBJ whole genome shotgun (WGS) entry which is preliminary data.</text>
</comment>
<evidence type="ECO:0000256" key="7">
    <source>
        <dbReference type="ARBA" id="ARBA00035180"/>
    </source>
</evidence>
<evidence type="ECO:0000256" key="1">
    <source>
        <dbReference type="ARBA" id="ARBA00004173"/>
    </source>
</evidence>
<gene>
    <name evidence="9" type="ORF">GOP47_0006039</name>
</gene>
<name>A0A9D4ZJY3_ADICA</name>
<dbReference type="InterPro" id="IPR019716">
    <property type="entry name" value="Ribosomal_mL53"/>
</dbReference>
<keyword evidence="5" id="KW-0496">Mitochondrion</keyword>
<dbReference type="OrthoDB" id="2012048at2759"/>
<reference evidence="9" key="1">
    <citation type="submission" date="2021-01" db="EMBL/GenBank/DDBJ databases">
        <title>Adiantum capillus-veneris genome.</title>
        <authorList>
            <person name="Fang Y."/>
            <person name="Liao Q."/>
        </authorList>
    </citation>
    <scope>NUCLEOTIDE SEQUENCE</scope>
    <source>
        <strain evidence="9">H3</strain>
        <tissue evidence="9">Leaf</tissue>
    </source>
</reference>
<proteinExistence type="inferred from homology"/>
<dbReference type="Pfam" id="PF10780">
    <property type="entry name" value="MRP_L53"/>
    <property type="match status" value="1"/>
</dbReference>
<evidence type="ECO:0000256" key="2">
    <source>
        <dbReference type="ARBA" id="ARBA00005557"/>
    </source>
</evidence>
<dbReference type="SUPFAM" id="SSF52833">
    <property type="entry name" value="Thioredoxin-like"/>
    <property type="match status" value="1"/>
</dbReference>
<evidence type="ECO:0000256" key="6">
    <source>
        <dbReference type="ARBA" id="ARBA00023274"/>
    </source>
</evidence>
<dbReference type="InterPro" id="IPR036249">
    <property type="entry name" value="Thioredoxin-like_sf"/>
</dbReference>
<comment type="subcellular location">
    <subcellularLocation>
        <location evidence="1">Mitochondrion</location>
    </subcellularLocation>
</comment>
<dbReference type="GO" id="GO:0005762">
    <property type="term" value="C:mitochondrial large ribosomal subunit"/>
    <property type="evidence" value="ECO:0007669"/>
    <property type="project" value="TreeGrafter"/>
</dbReference>
<dbReference type="AlphaFoldDB" id="A0A9D4ZJY3"/>